<dbReference type="PANTHER" id="PTHR12022">
    <property type="entry name" value="UBIQUINOL-CYTOCHROME C REDUCTASE COMPLEX 14 KD PROTEIN"/>
    <property type="match status" value="1"/>
</dbReference>
<keyword evidence="6" id="KW-0249">Electron transport</keyword>
<evidence type="ECO:0000256" key="6">
    <source>
        <dbReference type="ARBA" id="ARBA00022982"/>
    </source>
</evidence>
<evidence type="ECO:0000256" key="8">
    <source>
        <dbReference type="ARBA" id="ARBA00023136"/>
    </source>
</evidence>
<dbReference type="InParanoid" id="A0A1U7ZU63"/>
<dbReference type="InterPro" id="IPR003197">
    <property type="entry name" value="QCR7"/>
</dbReference>
<dbReference type="FunFam" id="1.10.1090.10:FF:000002">
    <property type="entry name" value="Cytochrome b-c1 complex subunit 7"/>
    <property type="match status" value="1"/>
</dbReference>
<dbReference type="RefSeq" id="XP_010255680.1">
    <property type="nucleotide sequence ID" value="XM_010257378.1"/>
</dbReference>
<dbReference type="PANTHER" id="PTHR12022:SF0">
    <property type="entry name" value="CYTOCHROME B-C1 COMPLEX SUBUNIT 7"/>
    <property type="match status" value="1"/>
</dbReference>
<evidence type="ECO:0000313" key="10">
    <source>
        <dbReference type="Proteomes" id="UP000189703"/>
    </source>
</evidence>
<proteinExistence type="inferred from homology"/>
<dbReference type="eggNOG" id="KOG3440">
    <property type="taxonomic scope" value="Eukaryota"/>
</dbReference>
<protein>
    <recommendedName>
        <fullName evidence="9">Complex III subunit VII</fullName>
    </recommendedName>
</protein>
<reference evidence="11" key="1">
    <citation type="submission" date="2025-08" db="UniProtKB">
        <authorList>
            <consortium name="RefSeq"/>
        </authorList>
    </citation>
    <scope>IDENTIFICATION</scope>
</reference>
<evidence type="ECO:0000256" key="7">
    <source>
        <dbReference type="ARBA" id="ARBA00023128"/>
    </source>
</evidence>
<keyword evidence="8" id="KW-0472">Membrane</keyword>
<dbReference type="Pfam" id="PF02271">
    <property type="entry name" value="UCR_14kD"/>
    <property type="match status" value="1"/>
</dbReference>
<comment type="subcellular location">
    <subcellularLocation>
        <location evidence="1">Mitochondrion inner membrane</location>
        <topology evidence="1">Peripheral membrane protein</topology>
        <orientation evidence="1">Matrix side</orientation>
    </subcellularLocation>
</comment>
<keyword evidence="10" id="KW-1185">Reference proteome</keyword>
<dbReference type="OrthoDB" id="425749at2759"/>
<keyword evidence="3" id="KW-0813">Transport</keyword>
<evidence type="ECO:0000256" key="4">
    <source>
        <dbReference type="ARBA" id="ARBA00022660"/>
    </source>
</evidence>
<accession>A0A1U7ZU63</accession>
<dbReference type="STRING" id="4432.A0A1U7ZU63"/>
<dbReference type="KEGG" id="nnu:104596306"/>
<organism evidence="10 11">
    <name type="scientific">Nelumbo nucifera</name>
    <name type="common">Sacred lotus</name>
    <dbReference type="NCBI Taxonomy" id="4432"/>
    <lineage>
        <taxon>Eukaryota</taxon>
        <taxon>Viridiplantae</taxon>
        <taxon>Streptophyta</taxon>
        <taxon>Embryophyta</taxon>
        <taxon>Tracheophyta</taxon>
        <taxon>Spermatophyta</taxon>
        <taxon>Magnoliopsida</taxon>
        <taxon>Proteales</taxon>
        <taxon>Nelumbonaceae</taxon>
        <taxon>Nelumbo</taxon>
    </lineage>
</organism>
<evidence type="ECO:0000256" key="3">
    <source>
        <dbReference type="ARBA" id="ARBA00022448"/>
    </source>
</evidence>
<evidence type="ECO:0000256" key="9">
    <source>
        <dbReference type="ARBA" id="ARBA00031021"/>
    </source>
</evidence>
<dbReference type="Gene3D" id="1.10.1090.10">
    <property type="entry name" value="Cytochrome b-c1 complex subunit 7"/>
    <property type="match status" value="1"/>
</dbReference>
<keyword evidence="7" id="KW-0496">Mitochondrion</keyword>
<evidence type="ECO:0000256" key="5">
    <source>
        <dbReference type="ARBA" id="ARBA00022792"/>
    </source>
</evidence>
<evidence type="ECO:0000313" key="11">
    <source>
        <dbReference type="RefSeq" id="XP_010255680.1"/>
    </source>
</evidence>
<dbReference type="GeneID" id="104596306"/>
<dbReference type="SUPFAM" id="SSF81524">
    <property type="entry name" value="14 kDa protein of cytochrome bc1 complex (Ubiquinol-cytochrome c reductase)"/>
    <property type="match status" value="1"/>
</dbReference>
<dbReference type="GO" id="GO:0045275">
    <property type="term" value="C:respiratory chain complex III"/>
    <property type="evidence" value="ECO:0000318"/>
    <property type="project" value="GO_Central"/>
</dbReference>
<comment type="similarity">
    <text evidence="2">Belongs to the UQCRB/QCR7 family.</text>
</comment>
<dbReference type="InterPro" id="IPR036544">
    <property type="entry name" value="QCR7_sf"/>
</dbReference>
<dbReference type="GO" id="GO:0005743">
    <property type="term" value="C:mitochondrial inner membrane"/>
    <property type="evidence" value="ECO:0007669"/>
    <property type="project" value="UniProtKB-SubCell"/>
</dbReference>
<dbReference type="AlphaFoldDB" id="A0A1U7ZU63"/>
<gene>
    <name evidence="11" type="primary">LOC104596306</name>
</gene>
<evidence type="ECO:0000256" key="2">
    <source>
        <dbReference type="ARBA" id="ARBA00008554"/>
    </source>
</evidence>
<sequence length="155" mass="17351">MALSMLPSLNPSKNSFTAQHMKSLSKCFKKYGLRYDDLYDPMYDLDIRKAMARLPCETVDATNQRLKDAVDLLVKHKYLPDDLQAMKTSFRKYLQDVGSCKEGKGIRKTLGADVVRSSCSHVSDDSDVDLDACLVSDRVALGRAKDGQAVVLQER</sequence>
<keyword evidence="5" id="KW-0999">Mitochondrion inner membrane</keyword>
<name>A0A1U7ZU63_NELNU</name>
<evidence type="ECO:0000256" key="1">
    <source>
        <dbReference type="ARBA" id="ARBA00004443"/>
    </source>
</evidence>
<keyword evidence="4" id="KW-0679">Respiratory chain</keyword>
<dbReference type="Proteomes" id="UP000189703">
    <property type="component" value="Unplaced"/>
</dbReference>
<dbReference type="GO" id="GO:0006122">
    <property type="term" value="P:mitochondrial electron transport, ubiquinol to cytochrome c"/>
    <property type="evidence" value="ECO:0000318"/>
    <property type="project" value="GO_Central"/>
</dbReference>